<dbReference type="AlphaFoldDB" id="A0AAE3XM56"/>
<dbReference type="SUPFAM" id="SSF49785">
    <property type="entry name" value="Galactose-binding domain-like"/>
    <property type="match status" value="1"/>
</dbReference>
<protein>
    <submittedName>
        <fullName evidence="6">Subtilisin-like proprotein convertase family protein</fullName>
    </submittedName>
</protein>
<evidence type="ECO:0000256" key="3">
    <source>
        <dbReference type="SAM" id="SignalP"/>
    </source>
</evidence>
<dbReference type="Pfam" id="PF01483">
    <property type="entry name" value="P_proprotein"/>
    <property type="match status" value="1"/>
</dbReference>
<evidence type="ECO:0000259" key="5">
    <source>
        <dbReference type="PROSITE" id="PS51829"/>
    </source>
</evidence>
<evidence type="ECO:0000313" key="6">
    <source>
        <dbReference type="EMBL" id="MDR6239133.1"/>
    </source>
</evidence>
<feature type="domain" description="PKD" evidence="4">
    <location>
        <begin position="198"/>
        <end position="244"/>
    </location>
</feature>
<evidence type="ECO:0000256" key="1">
    <source>
        <dbReference type="ARBA" id="ARBA00022670"/>
    </source>
</evidence>
<dbReference type="InterPro" id="IPR008979">
    <property type="entry name" value="Galactose-bd-like_sf"/>
</dbReference>
<comment type="caution">
    <text evidence="6">The sequence shown here is derived from an EMBL/GenBank/DDBJ whole genome shotgun (WGS) entry which is preliminary data.</text>
</comment>
<dbReference type="GO" id="GO:0004252">
    <property type="term" value="F:serine-type endopeptidase activity"/>
    <property type="evidence" value="ECO:0007669"/>
    <property type="project" value="InterPro"/>
</dbReference>
<accession>A0AAE3XM56</accession>
<evidence type="ECO:0000256" key="2">
    <source>
        <dbReference type="ARBA" id="ARBA00022801"/>
    </source>
</evidence>
<dbReference type="EMBL" id="JAVDQD010000002">
    <property type="protein sequence ID" value="MDR6239133.1"/>
    <property type="molecule type" value="Genomic_DNA"/>
</dbReference>
<reference evidence="6" key="1">
    <citation type="submission" date="2023-07" db="EMBL/GenBank/DDBJ databases">
        <title>Genomic Encyclopedia of Type Strains, Phase IV (KMG-IV): sequencing the most valuable type-strain genomes for metagenomic binning, comparative biology and taxonomic classification.</title>
        <authorList>
            <person name="Goeker M."/>
        </authorList>
    </citation>
    <scope>NUCLEOTIDE SEQUENCE</scope>
    <source>
        <strain evidence="6">DSM 26174</strain>
    </source>
</reference>
<feature type="domain" description="P/Homo B" evidence="5">
    <location>
        <begin position="300"/>
        <end position="495"/>
    </location>
</feature>
<dbReference type="Proteomes" id="UP001185092">
    <property type="component" value="Unassembled WGS sequence"/>
</dbReference>
<dbReference type="RefSeq" id="WP_309938676.1">
    <property type="nucleotide sequence ID" value="NZ_AP025305.1"/>
</dbReference>
<feature type="chain" id="PRO_5042021270" evidence="3">
    <location>
        <begin position="20"/>
        <end position="915"/>
    </location>
</feature>
<gene>
    <name evidence="6" type="ORF">HNQ88_002170</name>
</gene>
<dbReference type="InterPro" id="IPR026444">
    <property type="entry name" value="Secre_tail"/>
</dbReference>
<organism evidence="6 7">
    <name type="scientific">Aureibacter tunicatorum</name>
    <dbReference type="NCBI Taxonomy" id="866807"/>
    <lineage>
        <taxon>Bacteria</taxon>
        <taxon>Pseudomonadati</taxon>
        <taxon>Bacteroidota</taxon>
        <taxon>Cytophagia</taxon>
        <taxon>Cytophagales</taxon>
        <taxon>Persicobacteraceae</taxon>
        <taxon>Aureibacter</taxon>
    </lineage>
</organism>
<keyword evidence="3" id="KW-0732">Signal</keyword>
<sequence>MKHSLLLLSVMLMSLLAKSQNFDILIDYEANTCNGTLSGVRENGDYNEYIFTVCPEEKNAGFYSLISANTFFDNDGGANTLSFYSGEDDNGEVLAEGDEMVNFLVKSKDPSGCITIVWTTNNNANNGGSIDLNLDCTFNCKSIKSNVTSIRDAVSGEEYVLGEPIFITKGDELTFSAEGIYGNQADATNPINNYNTYEQSDDDSEFVWFFGFGNWSSTGQKGENEINHIFDQSGVYNIELFIKDQNIGTASGSEELFECISTNPVNQQIVVKDQKPVFSLPNSEIDVCVGEDLEIIKQPMNEEHITGECESYAYASEVFIPDGTGVEIYASTLINCFDADYTMGVGDLESVEIELEHSYVGDLAIDLIAPNGETINLLLPNDQNGSYFGEPYFFNQNGNQTDQDNANPQSGNGYTYYWKDQQGIELWNEDFVGGGVTYDNSYEEFTEFESAEDFVNLAGSSVNGIWRLRISDNVQRDNGYLFRFKMNFSPDVPIKNMSFSTQISENGWDFTENPELNQSGDRINISTAERAEYEFTYFENYTNNTGVTQNFIVRVHDNTLHAGGDIDVAGDVIDFEIFRSEIDEELNENLLDLSVPASQRELTNSQTGQQIIVTDWSETGEGDLLSYMNGGQFPSDNGFENGDYQLLYKIENNLCQAADSVYFNVKVKGDYDIEGVDVLSSVACGNLGKAKLIVEKANSSADLNDLSLSWSNGNDSSFDSEEEFEAGDQSVSVSDAFGPYGDFDFSIDQIADPEFAFDNIITHLDVENNEGKVEFVISGGAEPYVISTSSEHVKEGNLVISGLAEGEHAFDIVDANGCQSQIVLNIMDHTLLGIGNAEGNGILISPNPFKNFIEVESDELIATVEIFGLNGQLLLSEDVNRKQARISTTSVKAGVYIVKVKSSKSVRVLRMISQP</sequence>
<evidence type="ECO:0000313" key="7">
    <source>
        <dbReference type="Proteomes" id="UP001185092"/>
    </source>
</evidence>
<feature type="signal peptide" evidence="3">
    <location>
        <begin position="1"/>
        <end position="19"/>
    </location>
</feature>
<dbReference type="GO" id="GO:0006508">
    <property type="term" value="P:proteolysis"/>
    <property type="evidence" value="ECO:0007669"/>
    <property type="project" value="UniProtKB-KW"/>
</dbReference>
<proteinExistence type="predicted"/>
<dbReference type="InterPro" id="IPR002884">
    <property type="entry name" value="P_dom"/>
</dbReference>
<name>A0AAE3XM56_9BACT</name>
<dbReference type="NCBIfam" id="TIGR04183">
    <property type="entry name" value="Por_Secre_tail"/>
    <property type="match status" value="1"/>
</dbReference>
<keyword evidence="2" id="KW-0378">Hydrolase</keyword>
<evidence type="ECO:0000259" key="4">
    <source>
        <dbReference type="PROSITE" id="PS50093"/>
    </source>
</evidence>
<dbReference type="InterPro" id="IPR000601">
    <property type="entry name" value="PKD_dom"/>
</dbReference>
<dbReference type="Pfam" id="PF18962">
    <property type="entry name" value="Por_Secre_tail"/>
    <property type="match status" value="1"/>
</dbReference>
<dbReference type="PROSITE" id="PS50093">
    <property type="entry name" value="PKD"/>
    <property type="match status" value="1"/>
</dbReference>
<dbReference type="PROSITE" id="PS51829">
    <property type="entry name" value="P_HOMO_B"/>
    <property type="match status" value="1"/>
</dbReference>
<dbReference type="Gene3D" id="2.60.120.260">
    <property type="entry name" value="Galactose-binding domain-like"/>
    <property type="match status" value="1"/>
</dbReference>
<keyword evidence="7" id="KW-1185">Reference proteome</keyword>
<keyword evidence="1" id="KW-0645">Protease</keyword>